<feature type="non-terminal residue" evidence="3">
    <location>
        <position position="1"/>
    </location>
</feature>
<dbReference type="EMBL" id="BTSY01000005">
    <property type="protein sequence ID" value="GMT27036.1"/>
    <property type="molecule type" value="Genomic_DNA"/>
</dbReference>
<dbReference type="AlphaFoldDB" id="A0AAV5W8A4"/>
<dbReference type="InterPro" id="IPR017243">
    <property type="entry name" value="Bloc1s5"/>
</dbReference>
<gene>
    <name evidence="3" type="ORF">PFISCL1PPCAC_18333</name>
</gene>
<proteinExistence type="inferred from homology"/>
<comment type="caution">
    <text evidence="3">The sequence shown here is derived from an EMBL/GenBank/DDBJ whole genome shotgun (WGS) entry which is preliminary data.</text>
</comment>
<dbReference type="GO" id="GO:0030133">
    <property type="term" value="C:transport vesicle"/>
    <property type="evidence" value="ECO:0007669"/>
    <property type="project" value="InterPro"/>
</dbReference>
<dbReference type="GO" id="GO:0031083">
    <property type="term" value="C:BLOC-1 complex"/>
    <property type="evidence" value="ECO:0007669"/>
    <property type="project" value="InterPro"/>
</dbReference>
<evidence type="ECO:0000256" key="1">
    <source>
        <dbReference type="ARBA" id="ARBA00010754"/>
    </source>
</evidence>
<keyword evidence="4" id="KW-1185">Reference proteome</keyword>
<sequence length="148" mass="16704">RYFLRVYCTPATVVLCEAMEGAVKEVHLLGENLFNHKPALQPIIEKFVDNFEKNGRHKEFDGLLRASHALVEAASTATDRLLDDGRLQQVTARVNSLASRLEQMTEPVHGKEHEDYLAAIRAEQDKYVQLCEAEGMRKMRIAAGVEQP</sequence>
<comment type="similarity">
    <text evidence="1">Belongs to the BLOC1S5 family.</text>
</comment>
<accession>A0AAV5W8A4</accession>
<evidence type="ECO:0000313" key="3">
    <source>
        <dbReference type="EMBL" id="GMT27036.1"/>
    </source>
</evidence>
<dbReference type="Pfam" id="PF14942">
    <property type="entry name" value="Muted"/>
    <property type="match status" value="1"/>
</dbReference>
<organism evidence="3 4">
    <name type="scientific">Pristionchus fissidentatus</name>
    <dbReference type="NCBI Taxonomy" id="1538716"/>
    <lineage>
        <taxon>Eukaryota</taxon>
        <taxon>Metazoa</taxon>
        <taxon>Ecdysozoa</taxon>
        <taxon>Nematoda</taxon>
        <taxon>Chromadorea</taxon>
        <taxon>Rhabditida</taxon>
        <taxon>Rhabditina</taxon>
        <taxon>Diplogasteromorpha</taxon>
        <taxon>Diplogasteroidea</taxon>
        <taxon>Neodiplogasteridae</taxon>
        <taxon>Pristionchus</taxon>
    </lineage>
</organism>
<reference evidence="3" key="1">
    <citation type="submission" date="2023-10" db="EMBL/GenBank/DDBJ databases">
        <title>Genome assembly of Pristionchus species.</title>
        <authorList>
            <person name="Yoshida K."/>
            <person name="Sommer R.J."/>
        </authorList>
    </citation>
    <scope>NUCLEOTIDE SEQUENCE</scope>
    <source>
        <strain evidence="3">RS5133</strain>
    </source>
</reference>
<name>A0AAV5W8A4_9BILA</name>
<protein>
    <recommendedName>
        <fullName evidence="2">Biogenesis of lysosome-related organelles complex 1 subunit 5</fullName>
    </recommendedName>
</protein>
<dbReference type="Proteomes" id="UP001432322">
    <property type="component" value="Unassembled WGS sequence"/>
</dbReference>
<evidence type="ECO:0000313" key="4">
    <source>
        <dbReference type="Proteomes" id="UP001432322"/>
    </source>
</evidence>
<evidence type="ECO:0000256" key="2">
    <source>
        <dbReference type="ARBA" id="ARBA00019580"/>
    </source>
</evidence>